<dbReference type="Pfam" id="PF22564">
    <property type="entry name" value="HAAS"/>
    <property type="match status" value="1"/>
</dbReference>
<dbReference type="Proteomes" id="UP000652477">
    <property type="component" value="Unassembled WGS sequence"/>
</dbReference>
<feature type="transmembrane region" description="Helical" evidence="1">
    <location>
        <begin position="216"/>
        <end position="238"/>
    </location>
</feature>
<comment type="caution">
    <text evidence="2">The sequence shown here is derived from an EMBL/GenBank/DDBJ whole genome shotgun (WGS) entry which is preliminary data.</text>
</comment>
<feature type="transmembrane region" description="Helical" evidence="1">
    <location>
        <begin position="301"/>
        <end position="323"/>
    </location>
</feature>
<feature type="transmembrane region" description="Helical" evidence="1">
    <location>
        <begin position="84"/>
        <end position="103"/>
    </location>
</feature>
<keyword evidence="1" id="KW-1133">Transmembrane helix</keyword>
<dbReference type="EMBL" id="JACOPF010000004">
    <property type="protein sequence ID" value="MBC5690343.1"/>
    <property type="molecule type" value="Genomic_DNA"/>
</dbReference>
<gene>
    <name evidence="2" type="ORF">H8S37_15610</name>
</gene>
<keyword evidence="1" id="KW-0472">Membrane</keyword>
<evidence type="ECO:0000313" key="2">
    <source>
        <dbReference type="EMBL" id="MBC5690343.1"/>
    </source>
</evidence>
<dbReference type="RefSeq" id="WP_186876996.1">
    <property type="nucleotide sequence ID" value="NZ_JACOPF010000004.1"/>
</dbReference>
<organism evidence="2 3">
    <name type="scientific">Mediterraneibacter hominis</name>
    <dbReference type="NCBI Taxonomy" id="2763054"/>
    <lineage>
        <taxon>Bacteria</taxon>
        <taxon>Bacillati</taxon>
        <taxon>Bacillota</taxon>
        <taxon>Clostridia</taxon>
        <taxon>Lachnospirales</taxon>
        <taxon>Lachnospiraceae</taxon>
        <taxon>Mediterraneibacter</taxon>
    </lineage>
</organism>
<reference evidence="2" key="1">
    <citation type="submission" date="2020-08" db="EMBL/GenBank/DDBJ databases">
        <title>Genome public.</title>
        <authorList>
            <person name="Liu C."/>
            <person name="Sun Q."/>
        </authorList>
    </citation>
    <scope>NUCLEOTIDE SEQUENCE</scope>
    <source>
        <strain evidence="2">NSJ-55</strain>
    </source>
</reference>
<keyword evidence="3" id="KW-1185">Reference proteome</keyword>
<name>A0A923LK56_9FIRM</name>
<sequence length="332" mass="38251">MTDSEREYMERYIYEAVRKVPKRQRKEMEMELRELIEDMSETRPMEEVLLKMGSPKDFAKQYREDSGYIIGPEYYDDYLWVMKVVLICVESSVLLSGIIEILLHEGIYVELFGKLTGNLILAGIAAVGAVTLIFAVLQRRKIRVEINEKKKWSPEKLSPIPVKKARISRGDSIAGIVFLVLFSALLAFAPQLFSAYSVKGEELQYVSIFNLEKWELILPVFLLSLFISLTDEVIRLVVGRYCQIVMISNLIANTLQILFAVILLKVLPFWNPEFPEKVKTMYQLTAEDRGFQFLLKWNLEFLSNLFLVLICITALGEIAVTVYKTLRYGKSS</sequence>
<keyword evidence="1" id="KW-0812">Transmembrane</keyword>
<dbReference type="AlphaFoldDB" id="A0A923LK56"/>
<proteinExistence type="predicted"/>
<accession>A0A923LK56</accession>
<evidence type="ECO:0000313" key="3">
    <source>
        <dbReference type="Proteomes" id="UP000652477"/>
    </source>
</evidence>
<feature type="transmembrane region" description="Helical" evidence="1">
    <location>
        <begin position="173"/>
        <end position="196"/>
    </location>
</feature>
<evidence type="ECO:0000256" key="1">
    <source>
        <dbReference type="SAM" id="Phobius"/>
    </source>
</evidence>
<feature type="transmembrane region" description="Helical" evidence="1">
    <location>
        <begin position="250"/>
        <end position="270"/>
    </location>
</feature>
<protein>
    <submittedName>
        <fullName evidence="2">Uncharacterized protein</fullName>
    </submittedName>
</protein>
<feature type="transmembrane region" description="Helical" evidence="1">
    <location>
        <begin position="115"/>
        <end position="137"/>
    </location>
</feature>